<dbReference type="InterPro" id="IPR011050">
    <property type="entry name" value="Pectin_lyase_fold/virulence"/>
</dbReference>
<evidence type="ECO:0000313" key="4">
    <source>
        <dbReference type="Proteomes" id="UP001156670"/>
    </source>
</evidence>
<dbReference type="PANTHER" id="PTHR12338:SF5">
    <property type="entry name" value="ANTIGEN 43-RELATED"/>
    <property type="match status" value="1"/>
</dbReference>
<dbReference type="Pfam" id="PF12545">
    <property type="entry name" value="DUF3739"/>
    <property type="match status" value="1"/>
</dbReference>
<accession>A0ABQ5XIN5</accession>
<reference evidence="4" key="1">
    <citation type="journal article" date="2019" name="Int. J. Syst. Evol. Microbiol.">
        <title>The Global Catalogue of Microorganisms (GCM) 10K type strain sequencing project: providing services to taxonomists for standard genome sequencing and annotation.</title>
        <authorList>
            <consortium name="The Broad Institute Genomics Platform"/>
            <consortium name="The Broad Institute Genome Sequencing Center for Infectious Disease"/>
            <person name="Wu L."/>
            <person name="Ma J."/>
        </authorList>
    </citation>
    <scope>NUCLEOTIDE SEQUENCE [LARGE SCALE GENOMIC DNA]</scope>
    <source>
        <strain evidence="4">NBRC 111980</strain>
    </source>
</reference>
<dbReference type="SMART" id="SM00912">
    <property type="entry name" value="Haemagg_act"/>
    <property type="match status" value="1"/>
</dbReference>
<dbReference type="EMBL" id="BSOB01000004">
    <property type="protein sequence ID" value="GLQ91477.1"/>
    <property type="molecule type" value="Genomic_DNA"/>
</dbReference>
<evidence type="ECO:0000313" key="3">
    <source>
        <dbReference type="EMBL" id="GLQ91477.1"/>
    </source>
</evidence>
<sequence>MITPVGSGKRSRSMRATAARHPLAYAIASVLAMAAMPTHAGGPQALSSAWLSQQAANRPATQATGGNSSALTGVAAQTPQQLLQQQQVQQSLANLNRAAQAVAAQIAAQQSAQQAAQQQTSPVPNGLTSGGLVVASGVSSNPSLWQNANLPTQTTSNGQTTVQVKQTAQKAILTWNSFNVGRNTTLYFNQSGGNQTNGSNNNWIALNRVIDPSGVPSQIFGQIKAEGTVYLLNHNGILFGAGSQVNTQSLMASSLDLFSSDVNASNSAFLSGGIASGSANLPVLVNGAFTDGKNHDVVVQSGASIVGGTQGFVLLAAPNVANAGRIVDDQGQVILAASTQIDNASAGSATQPLSVVNAGVGGTAANTGLLQSRRGEVEMDGYNVTQDGVALASTSISYPGSIVLNAQDGWIGGTNYGRGGILVLGPDSVTTVLPEEDGATTTSTAAATAAFETSSLILSGETVNFQFGSLLEAPNANLSINAYFSNYSTNVYTNPLAGRLYVDNGAVIDVSGLADVGLPISVLLVTIPRIGQNELANSPLLRNSFLYRQKNVVVDSTQSGVMANGLAWVGSPILNVSGYVDDVPRTIDQMMTNGGSINLNGNQVIVRSGAQLNLGGGYIAYQPGWITTPNLMASNGRIYNIADADPNVTYVGFAGDYEVVDNRWGVTTNYSNPLLAGTTRWDSGFAVGGNAGTLNIATGQALVLDGQINAQAFAGRNQVTQGTQPNGGTLDISVSGAANAAGMSLAPSILLQQSVSPLEQLDPSFQADTTWSSVLNANDPTGTSPYDLSRWVPVSTNLVQQGGFSAVNMSSTLPNGGEILEQAGAVLGVKPGGSIQLTANAINIFGELSAPSGAITLTASGDGDFPDPTSLTGAVQHENITIHSGAVLSTRGLWVNDAGASADNYIGDRYINGGTISLIANQASVQGYSGATTDETGSIVLQSGSLLDASSGGYVNSNGQLQLSNGIPNGSGGSISLIDYANQGLFTFSNRNQIAPSALGQGKLVLDGSLRAYGFSGGGTLTLQAIDIQIGGSASDLALNNGLYLSPSFFAGQGFDNYALTSFTDANIAPGAVVQISRDNLLPNVTALLDAPTGTDIYGESPLTSSAYASVGQLAPYLRYISRGANGPGFSLSAGLYLGWPANPLAPAVGPTTYPGVTGSLTLGTGAAITADAGANITLAGTQSTIVDGTIDAPGGTISVTTTPVNAVAIPSVPEVWLGSQAVLNAAGVSLVNPLAAAVPGESLSQGLTTRYNPRTGVVLNGGSVSLTSAEGYVLTEQGSMIDVSGSSDVYDLPKTNGVLDGTETGYTLTPVWSDAGSIVLGAAAGLYADGSLLAQAGSSQGEGGSLQITGMSPANNVYAPKSTAIVLQQSGLLLPSSSLQPGSNSAANSATGVLYFALDRLNGSGITSLVLGPDVSISSAINTNNNYNPLPIGFAGNINLSLGKRFAAYANTFTALPAGSKDLSNVSTIAYNMGDGTVQISAPYVEITGGVGYATGQGSPVAGSGALNINADFMDLGGLINLQGWASTSFTASNAIRFYEPTDLEYGSSGSMTPGLLFSTGNITLQATELYPVTNYYFAIDANPSGLKNAQGQALSTTLTILGNGNASAPLSAGGGLLLDADNIVQDGSVWVPSGDLIIGVQNPSATASAFGLSGVGAALNLVTTQSATLGTGSLTSVSLDGETVPYGSTTDGLEWNYAGAPYSSFAVSPLTAPPSKSITIAGNNVSLDSGATIDIRGGGTLQASEWVPGTGGTVNVLTQYETSYANSTTGTQVPQYTDGRAIYAILPGYTAPVSAQDAAMTSAAGAGAGPGLGQSIYLSGVAGLPAGYYTLLPAGYATLPGAYRVVQDTSSQNIALGQNAVLPDGTLSITGYFANALDGAHQSTTTTFLVQSAPVWQQYSQDRFTNADSYFTAQATSNGTVAPLLPADGGHLVLSATQQLQLGASLDNAPATGGRPGLVDIAAQAIQVVGADSTPLVGYLQISADQLTALGAGSLLLGGSRQLTSNGYQITSIADSVVLSNDSADPLQGQEILLVANGNGDPGAQGVVLQSGSYLAATGTGTPNSTSLLFGSNAVSGGNAAISGNGALLRVSQNGLAPITRYDVSGTTLGNLIIDAGATVQGGSSLTMDTTGATSVDPNAVFTAQNIQATANQISFVGSGALAGASTGGLVIGSGTLSLFNNASQVTLNSRGAINFLGSVSIDLPQTLDLNANAYVSDGGTVSIKAGSLGLGNAVGTSGDTATAGTGQLILNANELDFTAGSSVTQGFASVTANVSQGITGQGTGGVNFGAANINFNTPILLAGSGADTALTTTGSFAVNHASGTALTDNSLGGTLMLSGGTLSIGTQVDALAGQLKLTATSGDLTLAGGANVDAAGVNKTFYDVTTYAAGGDLALISNQGSVIVDTGAVVNFAGAPLGGTAGSLTIAANNLATLEGSFEGGAVSGYKGGYFSVSSGGALNLDQLASVTRNAGTTGGIFITSGAGNLLLSAGQSLVAQDVYLTADGGSAAVNGNAGVVDIEGTVNVSGNAAGEIQLYGRNGVTINGSLLATSSMPGQFGGIVNIGTVGTPDGSLNSTYGYENVQPGSAGSIVFGPNAIINVAGGSAGVGGVVSLRAPLLVHGDVPITFANSTSITGANKITIVPYAVWSTDDSSTNLAQHFDGLIDPAGWYTSGPGGAPQLVSGTWYNEAGIALAAPTTAAMLQAYLSNDYFIPDAANAAHQDFYGYVGGNAGNPGTLMGYVEQPGYSFGNRYAGIANLVISPGIELVNPDANINGGDISVLTNWNLGAGVTAADGTIQLAYRYGANPSVSASGIAPTLSVLALHNVNVDASVTDGFYQQNVGATLTAPVYQPSGGGSSLYATEYNLYLATINFLQNDSLSLQSGFYFTPTGGAAYYLWNGGYANFWDPSQLVVDPLGVSSYINGFQFYQPVTAPLPGQSTTYYTNYQSYIDAVGAGQQGTWSYTYNEGDASGFLPYNLTNIPAPQIGASYAAYQQAYQQWLTSNFNSSNDDENLNLLVSQIQTPSPLLPPLQSEATSNYKQYSQDYSTYITGFNTYYNYVANNLGTVIGQNLDYIPASGITTATAYGSQFFYAPTPPVPGALLISQAANNSPSNMPSLGNPVSLPSATLLGGSSSSYQLVAGANFASANPLSVVANTSAGNINLNGHFAVQYTANGGDGKTLEFPTVVRTGTGSIDIVAAGDIDWQDSTAPTAVYTAGAPAAGTTAGTGVAVATPVTGEGAVPDLLVNGVVNPTNAGNVLLSAGGNINGIEQIYDTTGNITGTQGAFIGQFWWPWMETGNSATSSSINFANFDQGVMSVGGNVAVTAGGNINDLSVSLPTTWYANVAGSAITTVGGGNLAVSAGGDILSGSYFVAKGTGSLLADGTIGSNFSYVLPNGSYAANGAAIGGFTTPVSTLLALQDAQWNVRAHDGVNIADILDPSYAAPSGLSADEQSYSSSSAVNATTAAGNLTLGSLAWETQVLGDALGGSYDLGVLPSTLSFSALNGNINILTGGGLYPSATGNLSMLAGDSIQFAQQNYDLANTTNTNSGAASGFGLIDAEATVLPSPLHPQGSDPVDYGISLSPSQYLDTSITGGFIDKVLHQAGLHNADNTPVRIYALNGSIIDGTAAPNGTQMDEMLIEPDKPALIQASQDIVNLSFVGQQTHDADFTRIAAGHDIYDTQYNPASLSLIQPIGLNSQPVPVIALSGVGTLQLQAGHNLGPLTSQADLLNANPSENASLPTGIETIGNSLNPYLPHDGASVDVLFGVAPGIDTSNFLTQYLSNPNGVDGFGSLLPDLVTFMEQQEDGQAVDTGFAQDQLHIVLTPQQAEATFQQLPYYKQELFVQQEFFKLLAQVGADYNDPSSPYYNQYARGYAAIESLFPAVLGYTNNGSGAGGINGEAKTIDTGDLDIRSSTIQTQQGGNISILGPGGQALIGSVDAPPVITNQGQVVAGPNNMGVLTLEQGNVDIFTDRSLLLAQSRVFTEQGGNMVIWSSNGDINAGQGAKTVAVIPPPTYLCDLDAFCLLDAKGEVSGAGIATLQTIPGAPTGNVYLVAPRGTVDAGDAGIRVSGNLVVAAAQVLNADNIQVQGQKIGVPVAQTVNVGALTNAAAAAGAVSKVAQDMAKQQQSDALGKQPSIISVQVLGFGDGSTSIQGGGGYNPNSPVQILGAGSLSDARKKSLTEAERRQLSE</sequence>
<dbReference type="PANTHER" id="PTHR12338">
    <property type="entry name" value="AUTOTRANSPORTER"/>
    <property type="match status" value="1"/>
</dbReference>
<dbReference type="InterPro" id="IPR050909">
    <property type="entry name" value="Bact_Autotransporter_VF"/>
</dbReference>
<keyword evidence="4" id="KW-1185">Reference proteome</keyword>
<evidence type="ECO:0000259" key="2">
    <source>
        <dbReference type="SMART" id="SM00912"/>
    </source>
</evidence>
<feature type="signal peptide" evidence="1">
    <location>
        <begin position="1"/>
        <end position="40"/>
    </location>
</feature>
<organism evidence="3 4">
    <name type="scientific">Dyella acidisoli</name>
    <dbReference type="NCBI Taxonomy" id="1867834"/>
    <lineage>
        <taxon>Bacteria</taxon>
        <taxon>Pseudomonadati</taxon>
        <taxon>Pseudomonadota</taxon>
        <taxon>Gammaproteobacteria</taxon>
        <taxon>Lysobacterales</taxon>
        <taxon>Rhodanobacteraceae</taxon>
        <taxon>Dyella</taxon>
    </lineage>
</organism>
<dbReference type="SUPFAM" id="SSF51126">
    <property type="entry name" value="Pectin lyase-like"/>
    <property type="match status" value="1"/>
</dbReference>
<gene>
    <name evidence="3" type="ORF">GCM10007901_04270</name>
</gene>
<protein>
    <recommendedName>
        <fullName evidence="2">Filamentous haemagglutinin FhaB/tRNA nuclease CdiA-like TPS domain-containing protein</fullName>
    </recommendedName>
</protein>
<evidence type="ECO:0000256" key="1">
    <source>
        <dbReference type="SAM" id="SignalP"/>
    </source>
</evidence>
<keyword evidence="1" id="KW-0732">Signal</keyword>
<comment type="caution">
    <text evidence="3">The sequence shown here is derived from an EMBL/GenBank/DDBJ whole genome shotgun (WGS) entry which is preliminary data.</text>
</comment>
<feature type="chain" id="PRO_5046614182" description="Filamentous haemagglutinin FhaB/tRNA nuclease CdiA-like TPS domain-containing protein" evidence="1">
    <location>
        <begin position="41"/>
        <end position="4197"/>
    </location>
</feature>
<dbReference type="NCBIfam" id="TIGR01901">
    <property type="entry name" value="adhes_NPXG"/>
    <property type="match status" value="1"/>
</dbReference>
<dbReference type="InterPro" id="IPR008638">
    <property type="entry name" value="FhaB/CdiA-like_TPS"/>
</dbReference>
<name>A0ABQ5XIN5_9GAMM</name>
<dbReference type="InterPro" id="IPR012334">
    <property type="entry name" value="Pectin_lyas_fold"/>
</dbReference>
<dbReference type="Proteomes" id="UP001156670">
    <property type="component" value="Unassembled WGS sequence"/>
</dbReference>
<dbReference type="InterPro" id="IPR021026">
    <property type="entry name" value="Filamn_hemagglutn_DUF3739"/>
</dbReference>
<proteinExistence type="predicted"/>
<dbReference type="Gene3D" id="2.160.20.10">
    <property type="entry name" value="Single-stranded right-handed beta-helix, Pectin lyase-like"/>
    <property type="match status" value="2"/>
</dbReference>
<feature type="domain" description="Filamentous haemagglutinin FhaB/tRNA nuclease CdiA-like TPS" evidence="2">
    <location>
        <begin position="138"/>
        <end position="261"/>
    </location>
</feature>